<reference evidence="1 2" key="1">
    <citation type="submission" date="2019-09" db="EMBL/GenBank/DDBJ databases">
        <authorList>
            <person name="Li Z."/>
            <person name="Ma W."/>
            <person name="Li W."/>
            <person name="Ding Y."/>
            <person name="Zhang Y."/>
            <person name="Yang Q."/>
            <person name="Wang J."/>
            <person name="Wang X."/>
        </authorList>
    </citation>
    <scope>NUCLEOTIDE SEQUENCE [LARGE SCALE GENOMIC DNA]</scope>
</reference>
<organism evidence="1 2">
    <name type="scientific">Salmonella phage D1-2</name>
    <dbReference type="NCBI Taxonomy" id="2614123"/>
    <lineage>
        <taxon>Viruses</taxon>
        <taxon>Duplodnaviria</taxon>
        <taxon>Heunggongvirae</taxon>
        <taxon>Uroviricota</taxon>
        <taxon>Caudoviricetes</taxon>
        <taxon>Andersonviridae</taxon>
        <taxon>Ounavirinae</taxon>
        <taxon>Felixounavirus</taxon>
        <taxon>Felixounavirus D12</taxon>
    </lineage>
</organism>
<name>A0A5Q2F323_9CAUD</name>
<evidence type="ECO:0000313" key="2">
    <source>
        <dbReference type="Proteomes" id="UP000367077"/>
    </source>
</evidence>
<evidence type="ECO:0000313" key="1">
    <source>
        <dbReference type="EMBL" id="QGF20765.1"/>
    </source>
</evidence>
<keyword evidence="2" id="KW-1185">Reference proteome</keyword>
<proteinExistence type="predicted"/>
<dbReference type="Proteomes" id="UP000367077">
    <property type="component" value="Segment"/>
</dbReference>
<accession>A0A5Q2F323</accession>
<sequence>MYLSNLKRSAAMSVLRLSFEERQEFIDTTNMTLLTLIT</sequence>
<dbReference type="EMBL" id="MN481367">
    <property type="protein sequence ID" value="QGF20765.1"/>
    <property type="molecule type" value="Genomic_DNA"/>
</dbReference>
<protein>
    <submittedName>
        <fullName evidence="1">Uncharacterized protein</fullName>
    </submittedName>
</protein>